<comment type="caution">
    <text evidence="1">The sequence shown here is derived from an EMBL/GenBank/DDBJ whole genome shotgun (WGS) entry which is preliminary data.</text>
</comment>
<protein>
    <recommendedName>
        <fullName evidence="3">Spore coat associated protein CotJA</fullName>
    </recommendedName>
</protein>
<keyword evidence="2" id="KW-1185">Reference proteome</keyword>
<dbReference type="RefSeq" id="WP_087233139.1">
    <property type="nucleotide sequence ID" value="NZ_JAKNHQ010000004.1"/>
</dbReference>
<dbReference type="EMBL" id="JAKNHQ010000004">
    <property type="protein sequence ID" value="MCG4610159.1"/>
    <property type="molecule type" value="Genomic_DNA"/>
</dbReference>
<organism evidence="1 2">
    <name type="scientific">Anaeromassilibacillus senegalensis</name>
    <dbReference type="NCBI Taxonomy" id="1673717"/>
    <lineage>
        <taxon>Bacteria</taxon>
        <taxon>Bacillati</taxon>
        <taxon>Bacillota</taxon>
        <taxon>Clostridia</taxon>
        <taxon>Eubacteriales</taxon>
        <taxon>Acutalibacteraceae</taxon>
        <taxon>Anaeromassilibacillus</taxon>
    </lineage>
</organism>
<evidence type="ECO:0008006" key="3">
    <source>
        <dbReference type="Google" id="ProtNLM"/>
    </source>
</evidence>
<evidence type="ECO:0000313" key="1">
    <source>
        <dbReference type="EMBL" id="MCG4610159.1"/>
    </source>
</evidence>
<reference evidence="1 2" key="1">
    <citation type="submission" date="2022-01" db="EMBL/GenBank/DDBJ databases">
        <title>Collection of gut derived symbiotic bacterial strains cultured from healthy donors.</title>
        <authorList>
            <person name="Lin H."/>
            <person name="Kohout C."/>
            <person name="Waligurski E."/>
            <person name="Pamer E.G."/>
        </authorList>
    </citation>
    <scope>NUCLEOTIDE SEQUENCE [LARGE SCALE GENOMIC DNA]</scope>
    <source>
        <strain evidence="1 2">DFI.7.58</strain>
    </source>
</reference>
<accession>A0ABS9MH72</accession>
<proteinExistence type="predicted"/>
<name>A0ABS9MH72_9FIRM</name>
<dbReference type="Proteomes" id="UP001298681">
    <property type="component" value="Unassembled WGS sequence"/>
</dbReference>
<sequence>MEDALYDFLKENREVQRFFMSLPEPLQNAMSGSIPATPYTKPYVSYMNLLLEPENETSSL</sequence>
<gene>
    <name evidence="1" type="ORF">L0P57_04310</name>
</gene>
<evidence type="ECO:0000313" key="2">
    <source>
        <dbReference type="Proteomes" id="UP001298681"/>
    </source>
</evidence>